<keyword evidence="2" id="KW-1185">Reference proteome</keyword>
<dbReference type="EMBL" id="OU898277">
    <property type="protein sequence ID" value="CAG9829692.1"/>
    <property type="molecule type" value="Genomic_DNA"/>
</dbReference>
<proteinExistence type="predicted"/>
<protein>
    <submittedName>
        <fullName evidence="1">Uncharacterized protein</fullName>
    </submittedName>
</protein>
<dbReference type="OrthoDB" id="10253878at2759"/>
<name>A0A9N9SSR3_DIABA</name>
<accession>A0A9N9SSR3</accession>
<evidence type="ECO:0000313" key="1">
    <source>
        <dbReference type="EMBL" id="CAG9829692.1"/>
    </source>
</evidence>
<dbReference type="Pfam" id="PF04176">
    <property type="entry name" value="TIP41"/>
    <property type="match status" value="1"/>
</dbReference>
<dbReference type="AlphaFoldDB" id="A0A9N9SSR3"/>
<gene>
    <name evidence="1" type="ORF">DIABBA_LOCUS3462</name>
</gene>
<dbReference type="InterPro" id="IPR007303">
    <property type="entry name" value="TIP41-like"/>
</dbReference>
<organism evidence="1 2">
    <name type="scientific">Diabrotica balteata</name>
    <name type="common">Banded cucumber beetle</name>
    <dbReference type="NCBI Taxonomy" id="107213"/>
    <lineage>
        <taxon>Eukaryota</taxon>
        <taxon>Metazoa</taxon>
        <taxon>Ecdysozoa</taxon>
        <taxon>Arthropoda</taxon>
        <taxon>Hexapoda</taxon>
        <taxon>Insecta</taxon>
        <taxon>Pterygota</taxon>
        <taxon>Neoptera</taxon>
        <taxon>Endopterygota</taxon>
        <taxon>Coleoptera</taxon>
        <taxon>Polyphaga</taxon>
        <taxon>Cucujiformia</taxon>
        <taxon>Chrysomeloidea</taxon>
        <taxon>Chrysomelidae</taxon>
        <taxon>Galerucinae</taxon>
        <taxon>Diabroticina</taxon>
        <taxon>Diabroticites</taxon>
        <taxon>Diabrotica</taxon>
    </lineage>
</organism>
<dbReference type="Proteomes" id="UP001153709">
    <property type="component" value="Chromosome 2"/>
</dbReference>
<evidence type="ECO:0000313" key="2">
    <source>
        <dbReference type="Proteomes" id="UP001153709"/>
    </source>
</evidence>
<sequence length="89" mass="10438">MSGFSLEFNTLDVLKSVNNEKESIKVAHSDVWKDSTTPENLEEKIKPVDATFSFYYRWYVSGESSLEETKEQINIDELKKNCFIKNYFL</sequence>
<reference evidence="1" key="1">
    <citation type="submission" date="2022-01" db="EMBL/GenBank/DDBJ databases">
        <authorList>
            <person name="King R."/>
        </authorList>
    </citation>
    <scope>NUCLEOTIDE SEQUENCE</scope>
</reference>